<keyword evidence="10 18" id="KW-0808">Transferase</keyword>
<keyword evidence="13 18" id="KW-0576">Peroxisome</keyword>
<evidence type="ECO:0000256" key="7">
    <source>
        <dbReference type="ARBA" id="ARBA00012385"/>
    </source>
</evidence>
<dbReference type="InterPro" id="IPR016171">
    <property type="entry name" value="Vanillyl_alc_oxidase_C-sub2"/>
</dbReference>
<dbReference type="InterPro" id="IPR025650">
    <property type="entry name" value="Alkyl-DHAP_Synthase"/>
</dbReference>
<evidence type="ECO:0000256" key="6">
    <source>
        <dbReference type="ARBA" id="ARBA00011738"/>
    </source>
</evidence>
<evidence type="ECO:0000256" key="1">
    <source>
        <dbReference type="ARBA" id="ARBA00001974"/>
    </source>
</evidence>
<feature type="active site" description="Proton donor/acceptor" evidence="14">
    <location>
        <position position="542"/>
    </location>
</feature>
<dbReference type="EMBL" id="CAJPVJ010012387">
    <property type="protein sequence ID" value="CAG2174295.1"/>
    <property type="molecule type" value="Genomic_DNA"/>
</dbReference>
<dbReference type="InterPro" id="IPR016167">
    <property type="entry name" value="FAD-bd_PCMH_sub1"/>
</dbReference>
<keyword evidence="12 18" id="KW-0443">Lipid metabolism</keyword>
<comment type="subcellular location">
    <subcellularLocation>
        <location evidence="2 18">Peroxisome</location>
    </subcellularLocation>
</comment>
<dbReference type="GO" id="GO:0071949">
    <property type="term" value="F:FAD binding"/>
    <property type="evidence" value="ECO:0007669"/>
    <property type="project" value="InterPro"/>
</dbReference>
<evidence type="ECO:0000256" key="8">
    <source>
        <dbReference type="ARBA" id="ARBA00022516"/>
    </source>
</evidence>
<reference evidence="20" key="1">
    <citation type="submission" date="2020-11" db="EMBL/GenBank/DDBJ databases">
        <authorList>
            <person name="Tran Van P."/>
        </authorList>
    </citation>
    <scope>NUCLEOTIDE SEQUENCE</scope>
</reference>
<evidence type="ECO:0000256" key="16">
    <source>
        <dbReference type="PIRSR" id="PIRSR625650-3"/>
    </source>
</evidence>
<feature type="site" description="Important for enzyme activity" evidence="17">
    <location>
        <position position="364"/>
    </location>
</feature>
<dbReference type="InterPro" id="IPR016166">
    <property type="entry name" value="FAD-bd_PCMH"/>
</dbReference>
<evidence type="ECO:0000256" key="17">
    <source>
        <dbReference type="PIRSR" id="PIRSR625650-4"/>
    </source>
</evidence>
<feature type="binding site" evidence="16">
    <location>
        <begin position="179"/>
        <end position="185"/>
    </location>
    <ligand>
        <name>FAD</name>
        <dbReference type="ChEBI" id="CHEBI:57692"/>
    </ligand>
</feature>
<dbReference type="GO" id="GO:0008611">
    <property type="term" value="P:ether lipid biosynthetic process"/>
    <property type="evidence" value="ECO:0007669"/>
    <property type="project" value="UniProtKB-UniPathway"/>
</dbReference>
<evidence type="ECO:0000256" key="13">
    <source>
        <dbReference type="ARBA" id="ARBA00023140"/>
    </source>
</evidence>
<evidence type="ECO:0000256" key="9">
    <source>
        <dbReference type="ARBA" id="ARBA00022630"/>
    </source>
</evidence>
<dbReference type="Gene3D" id="3.30.43.10">
    <property type="entry name" value="Uridine Diphospho-n-acetylenolpyruvylglucosamine Reductase, domain 2"/>
    <property type="match status" value="1"/>
</dbReference>
<organism evidence="20">
    <name type="scientific">Oppiella nova</name>
    <dbReference type="NCBI Taxonomy" id="334625"/>
    <lineage>
        <taxon>Eukaryota</taxon>
        <taxon>Metazoa</taxon>
        <taxon>Ecdysozoa</taxon>
        <taxon>Arthropoda</taxon>
        <taxon>Chelicerata</taxon>
        <taxon>Arachnida</taxon>
        <taxon>Acari</taxon>
        <taxon>Acariformes</taxon>
        <taxon>Sarcoptiformes</taxon>
        <taxon>Oribatida</taxon>
        <taxon>Brachypylina</taxon>
        <taxon>Oppioidea</taxon>
        <taxon>Oppiidae</taxon>
        <taxon>Oppiella</taxon>
    </lineage>
</organism>
<dbReference type="PANTHER" id="PTHR46568">
    <property type="entry name" value="ALKYLDIHYDROXYACETONEPHOSPHATE SYNTHASE, PEROXISOMAL"/>
    <property type="match status" value="1"/>
</dbReference>
<keyword evidence="21" id="KW-1185">Reference proteome</keyword>
<dbReference type="PANTHER" id="PTHR46568:SF1">
    <property type="entry name" value="ALKYLDIHYDROXYACETONEPHOSPHATE SYNTHASE, PEROXISOMAL"/>
    <property type="match status" value="1"/>
</dbReference>
<dbReference type="SUPFAM" id="SSF56176">
    <property type="entry name" value="FAD-binding/transporter-associated domain-like"/>
    <property type="match status" value="1"/>
</dbReference>
<dbReference type="InterPro" id="IPR004113">
    <property type="entry name" value="FAD-bd_oxidored_4_C"/>
</dbReference>
<evidence type="ECO:0000256" key="14">
    <source>
        <dbReference type="PIRSR" id="PIRSR625650-1"/>
    </source>
</evidence>
<feature type="binding site" evidence="15">
    <location>
        <position position="479"/>
    </location>
    <ligand>
        <name>substrate</name>
    </ligand>
</feature>
<evidence type="ECO:0000256" key="5">
    <source>
        <dbReference type="ARBA" id="ARBA00008000"/>
    </source>
</evidence>
<dbReference type="Gene3D" id="1.10.45.10">
    <property type="entry name" value="Vanillyl-alcohol Oxidase, Chain A, domain 4"/>
    <property type="match status" value="1"/>
</dbReference>
<dbReference type="Gene3D" id="3.30.70.3450">
    <property type="match status" value="2"/>
</dbReference>
<dbReference type="Gene3D" id="3.30.465.10">
    <property type="match status" value="1"/>
</dbReference>
<dbReference type="Pfam" id="PF01565">
    <property type="entry name" value="FAD_binding_4"/>
    <property type="match status" value="1"/>
</dbReference>
<dbReference type="EMBL" id="OC927212">
    <property type="protein sequence ID" value="CAD7657109.1"/>
    <property type="molecule type" value="Genomic_DNA"/>
</dbReference>
<evidence type="ECO:0000256" key="18">
    <source>
        <dbReference type="RuleBase" id="RU363113"/>
    </source>
</evidence>
<dbReference type="Gene3D" id="3.30.300.330">
    <property type="match status" value="1"/>
</dbReference>
<feature type="binding site" evidence="16">
    <location>
        <begin position="313"/>
        <end position="319"/>
    </location>
    <ligand>
        <name>FAD</name>
        <dbReference type="ChEBI" id="CHEBI:57692"/>
    </ligand>
</feature>
<comment type="function">
    <text evidence="18">Catalyzes the exchange of an acyl for a long-chain alkyl group and the formation of the ether bond in the biosynthesis of ether phospholipids.</text>
</comment>
<keyword evidence="9 18" id="KW-0285">Flavoprotein</keyword>
<feature type="domain" description="FAD-binding PCMH-type" evidence="19">
    <location>
        <begin position="147"/>
        <end position="329"/>
    </location>
</feature>
<dbReference type="Gene3D" id="3.30.160.650">
    <property type="match status" value="1"/>
</dbReference>
<sequence length="626" mass="70306">MSAPKDRINTIARHLQTNADQLSTSSIPKKRESLLKWNGWGYKDSKFEFDEKNHMFSFTGERYRIGSQNLPLFSQWVESALGVDLKKRFYSQSESEALDLPKPIVNEQLMNDLLKTSIAHSFDPSDRLFRSHGHTLHEIFTLRGDRFKRVPDLVVWTKCHEEVVTIVKLATDYDVVVIPFGGGTSVSGALQCPENENRMIISLDTSQMNRVLWVDHQNLTAHIESGIFGQDLERELAKHGLCTGHEPDSYEFSSLGGWVATRASGMKKNIYGNIEDLLVHVKMVTPKGTVERNCQVPRISSGPDIHHFILGSEGTLGVITEVTLKVRPQPECQKYGSIIFPDFETGVKFMREVARHQLKPASVRLMDNEQFIFGQALKPGAASILQSIVDGFKKFYVTKVKGFDVNHMCVSTLLMEGNKEVSVVFVVMIKTLTYPSIVQDVERLEERIIAIAEQLGGMSAGEENGRRGYLLTFVIAYIRDLGLDYGVVSESFETSVPWDRCLDLCRNVKERLRNEVKKYVTSKPALITCRVTQTYDAGACVYFYFAFNYQDGIAGGDPVHVYETIESSARDEIIASGGSISHHHGVGKIRKQWLEQTVSNVGLGMLKAVKQYVDPSNIFANGNLMS</sequence>
<evidence type="ECO:0000256" key="3">
    <source>
        <dbReference type="ARBA" id="ARBA00004670"/>
    </source>
</evidence>
<dbReference type="Proteomes" id="UP000728032">
    <property type="component" value="Unassembled WGS sequence"/>
</dbReference>
<proteinExistence type="inferred from homology"/>
<dbReference type="InterPro" id="IPR006094">
    <property type="entry name" value="Oxid_FAD_bind_N"/>
</dbReference>
<dbReference type="InterPro" id="IPR036318">
    <property type="entry name" value="FAD-bd_PCMH-like_sf"/>
</dbReference>
<evidence type="ECO:0000256" key="10">
    <source>
        <dbReference type="ARBA" id="ARBA00022679"/>
    </source>
</evidence>
<evidence type="ECO:0000313" key="20">
    <source>
        <dbReference type="EMBL" id="CAD7657109.1"/>
    </source>
</evidence>
<evidence type="ECO:0000256" key="2">
    <source>
        <dbReference type="ARBA" id="ARBA00004275"/>
    </source>
</evidence>
<comment type="catalytic activity">
    <reaction evidence="18">
        <text>a long chain fatty alcohol + a 1-acylglycerone 3-phosphate = a 1-O-alkylglycerone 3-phosphate + a long-chain fatty acid + H(+)</text>
        <dbReference type="Rhea" id="RHEA:36171"/>
        <dbReference type="ChEBI" id="CHEBI:15378"/>
        <dbReference type="ChEBI" id="CHEBI:17135"/>
        <dbReference type="ChEBI" id="CHEBI:57534"/>
        <dbReference type="ChEBI" id="CHEBI:57560"/>
        <dbReference type="ChEBI" id="CHEBI:73315"/>
        <dbReference type="EC" id="2.5.1.26"/>
    </reaction>
</comment>
<dbReference type="FunFam" id="1.10.45.10:FF:000002">
    <property type="entry name" value="Alkylglycerone-phosphate synthase"/>
    <property type="match status" value="1"/>
</dbReference>
<gene>
    <name evidence="20" type="ORF">ONB1V03_LOCUS13741</name>
</gene>
<dbReference type="FunFam" id="3.30.43.10:FF:000003">
    <property type="entry name" value="Alkylglycerone-phosphate synthase"/>
    <property type="match status" value="1"/>
</dbReference>
<evidence type="ECO:0000256" key="11">
    <source>
        <dbReference type="ARBA" id="ARBA00022827"/>
    </source>
</evidence>
<dbReference type="AlphaFoldDB" id="A0A7R9MCB9"/>
<dbReference type="OrthoDB" id="7786253at2759"/>
<evidence type="ECO:0000313" key="21">
    <source>
        <dbReference type="Proteomes" id="UP000728032"/>
    </source>
</evidence>
<dbReference type="UniPathway" id="UPA00781"/>
<name>A0A7R9MCB9_9ACAR</name>
<evidence type="ECO:0000259" key="19">
    <source>
        <dbReference type="PROSITE" id="PS51387"/>
    </source>
</evidence>
<protein>
    <recommendedName>
        <fullName evidence="7 18">Alkylglycerone-phosphate synthase</fullName>
        <shortName evidence="18">Alkyl-DHAP synthase</shortName>
        <ecNumber evidence="7 18">2.5.1.26</ecNumber>
    </recommendedName>
</protein>
<dbReference type="InterPro" id="IPR016164">
    <property type="entry name" value="FAD-linked_Oxase-like_C"/>
</dbReference>
<dbReference type="GO" id="GO:0008609">
    <property type="term" value="F:alkylglycerone-phosphate synthase activity"/>
    <property type="evidence" value="ECO:0007669"/>
    <property type="project" value="UniProtKB-EC"/>
</dbReference>
<dbReference type="InterPro" id="IPR016169">
    <property type="entry name" value="FAD-bd_PCMH_sub2"/>
</dbReference>
<accession>A0A7R9MCB9</accession>
<evidence type="ECO:0000256" key="15">
    <source>
        <dbReference type="PIRSR" id="PIRSR625650-2"/>
    </source>
</evidence>
<evidence type="ECO:0000256" key="4">
    <source>
        <dbReference type="ARBA" id="ARBA00005189"/>
    </source>
</evidence>
<dbReference type="GO" id="GO:0005777">
    <property type="term" value="C:peroxisome"/>
    <property type="evidence" value="ECO:0007669"/>
    <property type="project" value="UniProtKB-SubCell"/>
</dbReference>
<comment type="similarity">
    <text evidence="5 18">Belongs to the FAD-binding oxidoreductase/transferase type 4 family.</text>
</comment>
<keyword evidence="8 18" id="KW-0444">Lipid biosynthesis</keyword>
<dbReference type="Pfam" id="PF02913">
    <property type="entry name" value="FAD-oxidase_C"/>
    <property type="match status" value="1"/>
</dbReference>
<dbReference type="SUPFAM" id="SSF55103">
    <property type="entry name" value="FAD-linked oxidases, C-terminal domain"/>
    <property type="match status" value="1"/>
</dbReference>
<comment type="cofactor">
    <cofactor evidence="1 16 18">
        <name>FAD</name>
        <dbReference type="ChEBI" id="CHEBI:57692"/>
    </cofactor>
</comment>
<dbReference type="PROSITE" id="PS51387">
    <property type="entry name" value="FAD_PCMH"/>
    <property type="match status" value="1"/>
</dbReference>
<comment type="subunit">
    <text evidence="6 18">Homodimer.</text>
</comment>
<dbReference type="EC" id="2.5.1.26" evidence="7 18"/>
<evidence type="ECO:0000256" key="12">
    <source>
        <dbReference type="ARBA" id="ARBA00023098"/>
    </source>
</evidence>
<keyword evidence="11 16" id="KW-0274">FAD</keyword>
<feature type="binding site" evidence="16">
    <location>
        <begin position="261"/>
        <end position="264"/>
    </location>
    <ligand>
        <name>FAD</name>
        <dbReference type="ChEBI" id="CHEBI:57692"/>
    </ligand>
</feature>
<comment type="pathway">
    <text evidence="4">Lipid metabolism.</text>
</comment>
<comment type="pathway">
    <text evidence="3 18">Glycerolipid metabolism; ether lipid biosynthesis.</text>
</comment>